<protein>
    <submittedName>
        <fullName evidence="1">Uncharacterized protein</fullName>
    </submittedName>
</protein>
<proteinExistence type="predicted"/>
<accession>A0A6L5BBN5</accession>
<gene>
    <name evidence="1" type="ORF">AG4045_006578</name>
</gene>
<organism evidence="1 2">
    <name type="scientific">Apium graveolens</name>
    <name type="common">Celery</name>
    <dbReference type="NCBI Taxonomy" id="4045"/>
    <lineage>
        <taxon>Eukaryota</taxon>
        <taxon>Viridiplantae</taxon>
        <taxon>Streptophyta</taxon>
        <taxon>Embryophyta</taxon>
        <taxon>Tracheophyta</taxon>
        <taxon>Spermatophyta</taxon>
        <taxon>Magnoliopsida</taxon>
        <taxon>eudicotyledons</taxon>
        <taxon>Gunneridae</taxon>
        <taxon>Pentapetalae</taxon>
        <taxon>asterids</taxon>
        <taxon>campanulids</taxon>
        <taxon>Apiales</taxon>
        <taxon>Apiaceae</taxon>
        <taxon>Apioideae</taxon>
        <taxon>apioid superclade</taxon>
        <taxon>Apieae</taxon>
        <taxon>Apium</taxon>
    </lineage>
</organism>
<sequence>MVCDKYGPHMERQSALSASSRCTKMENTAILVLTPKVDSVPCVASKSLTPNYTNKAMYRWFNDDISYVNVEYVSAIPSIPFWLAFLLSKV</sequence>
<dbReference type="Proteomes" id="UP000593563">
    <property type="component" value="Unassembled WGS sequence"/>
</dbReference>
<dbReference type="EMBL" id="WRXP01000362">
    <property type="protein sequence ID" value="KAF1002805.1"/>
    <property type="molecule type" value="Genomic_DNA"/>
</dbReference>
<reference evidence="1" key="1">
    <citation type="submission" date="2020-01" db="EMBL/GenBank/DDBJ databases">
        <title>The Celery Genome Sequence Reveals Sequential Paleo-tetraploidization, Resistance Gene Elimination, Karyotype Evolution, and Functional Innovation in Apiales.</title>
        <authorList>
            <person name="Song X."/>
        </authorList>
    </citation>
    <scope>NUCLEOTIDE SEQUENCE</scope>
    <source>
        <tissue evidence="1">Leaf</tissue>
    </source>
</reference>
<comment type="caution">
    <text evidence="1">The sequence shown here is derived from an EMBL/GenBank/DDBJ whole genome shotgun (WGS) entry which is preliminary data.</text>
</comment>
<keyword evidence="2" id="KW-1185">Reference proteome</keyword>
<evidence type="ECO:0000313" key="2">
    <source>
        <dbReference type="Proteomes" id="UP000593563"/>
    </source>
</evidence>
<name>A0A6L5BBN5_APIGR</name>
<evidence type="ECO:0000313" key="1">
    <source>
        <dbReference type="EMBL" id="KAF1002805.1"/>
    </source>
</evidence>
<dbReference type="AlphaFoldDB" id="A0A6L5BBN5"/>